<keyword evidence="3" id="KW-0804">Transcription</keyword>
<dbReference type="PROSITE" id="PS50995">
    <property type="entry name" value="HTH_MARR_2"/>
    <property type="match status" value="1"/>
</dbReference>
<sequence length="143" mass="16928">MIADSFSFIANYLWRESINNLEKQLTLEEFRNFSSNDYYYLTSIYYLRNPNFSQVAEALNLTKPAISALIRKLSNMKLIEKIQSQEDKRVYNIVLTEKGEQIVKGDEQSYRKIDELIKSSLKDEEEYKRVEKLLIDIVNNIKD</sequence>
<dbReference type="EMBL" id="APJA01000022">
    <property type="protein sequence ID" value="ERK29017.1"/>
    <property type="molecule type" value="Genomic_DNA"/>
</dbReference>
<dbReference type="Gene3D" id="1.10.10.10">
    <property type="entry name" value="Winged helix-like DNA-binding domain superfamily/Winged helix DNA-binding domain"/>
    <property type="match status" value="1"/>
</dbReference>
<dbReference type="SUPFAM" id="SSF46785">
    <property type="entry name" value="Winged helix' DNA-binding domain"/>
    <property type="match status" value="1"/>
</dbReference>
<keyword evidence="2" id="KW-0238">DNA-binding</keyword>
<dbReference type="SMART" id="SM00347">
    <property type="entry name" value="HTH_MARR"/>
    <property type="match status" value="1"/>
</dbReference>
<accession>U2N0J4</accession>
<dbReference type="Proteomes" id="UP000016721">
    <property type="component" value="Unassembled WGS sequence"/>
</dbReference>
<evidence type="ECO:0000256" key="1">
    <source>
        <dbReference type="ARBA" id="ARBA00023015"/>
    </source>
</evidence>
<name>U2N0J4_9CLOT</name>
<feature type="domain" description="HTH marR-type" evidence="4">
    <location>
        <begin position="1"/>
        <end position="139"/>
    </location>
</feature>
<keyword evidence="1" id="KW-0805">Transcription regulation</keyword>
<dbReference type="RefSeq" id="WP_021803448.1">
    <property type="nucleotide sequence ID" value="NZ_KI273145.1"/>
</dbReference>
<dbReference type="PANTHER" id="PTHR42756:SF1">
    <property type="entry name" value="TRANSCRIPTIONAL REPRESSOR OF EMRAB OPERON"/>
    <property type="match status" value="1"/>
</dbReference>
<organism evidence="5 6">
    <name type="scientific">Clostridium intestinale URNW</name>
    <dbReference type="NCBI Taxonomy" id="1294142"/>
    <lineage>
        <taxon>Bacteria</taxon>
        <taxon>Bacillati</taxon>
        <taxon>Bacillota</taxon>
        <taxon>Clostridia</taxon>
        <taxon>Eubacteriales</taxon>
        <taxon>Clostridiaceae</taxon>
        <taxon>Clostridium</taxon>
    </lineage>
</organism>
<evidence type="ECO:0000313" key="6">
    <source>
        <dbReference type="Proteomes" id="UP000016721"/>
    </source>
</evidence>
<protein>
    <submittedName>
        <fullName evidence="5">Transcriptional regulator, MarR/EmrR family protein</fullName>
    </submittedName>
</protein>
<dbReference type="InterPro" id="IPR036390">
    <property type="entry name" value="WH_DNA-bd_sf"/>
</dbReference>
<proteinExistence type="predicted"/>
<reference evidence="5 6" key="1">
    <citation type="journal article" date="2013" name="Genome Announc.">
        <title>Draft Genome Sequence of the Hydrogen- and Ethanol-Producing Bacterium Clostridium intestinale Strain URNW.</title>
        <authorList>
            <person name="Lal S."/>
            <person name="Ramachandran U."/>
            <person name="Zhang X."/>
            <person name="Sparling R."/>
            <person name="Levin D.B."/>
        </authorList>
    </citation>
    <scope>NUCLEOTIDE SEQUENCE [LARGE SCALE GENOMIC DNA]</scope>
    <source>
        <strain evidence="5 6">URNW</strain>
    </source>
</reference>
<dbReference type="InterPro" id="IPR000835">
    <property type="entry name" value="HTH_MarR-typ"/>
</dbReference>
<keyword evidence="6" id="KW-1185">Reference proteome</keyword>
<dbReference type="GO" id="GO:0003677">
    <property type="term" value="F:DNA binding"/>
    <property type="evidence" value="ECO:0007669"/>
    <property type="project" value="UniProtKB-KW"/>
</dbReference>
<dbReference type="eggNOG" id="COG1846">
    <property type="taxonomic scope" value="Bacteria"/>
</dbReference>
<comment type="caution">
    <text evidence="5">The sequence shown here is derived from an EMBL/GenBank/DDBJ whole genome shotgun (WGS) entry which is preliminary data.</text>
</comment>
<dbReference type="HOGENOM" id="CLU_083287_11_3_9"/>
<evidence type="ECO:0000256" key="2">
    <source>
        <dbReference type="ARBA" id="ARBA00023125"/>
    </source>
</evidence>
<evidence type="ECO:0000259" key="4">
    <source>
        <dbReference type="PROSITE" id="PS50995"/>
    </source>
</evidence>
<dbReference type="Pfam" id="PF01047">
    <property type="entry name" value="MarR"/>
    <property type="match status" value="1"/>
</dbReference>
<evidence type="ECO:0000256" key="3">
    <source>
        <dbReference type="ARBA" id="ARBA00023163"/>
    </source>
</evidence>
<dbReference type="InterPro" id="IPR036388">
    <property type="entry name" value="WH-like_DNA-bd_sf"/>
</dbReference>
<dbReference type="AlphaFoldDB" id="U2N0J4"/>
<dbReference type="OrthoDB" id="2323705at2"/>
<gene>
    <name evidence="5" type="ORF">CINTURNW_3499</name>
</gene>
<dbReference type="STRING" id="1294142.CINTURNW_3499"/>
<dbReference type="GO" id="GO:0003700">
    <property type="term" value="F:DNA-binding transcription factor activity"/>
    <property type="evidence" value="ECO:0007669"/>
    <property type="project" value="InterPro"/>
</dbReference>
<dbReference type="PATRIC" id="fig|1294142.3.peg.3648"/>
<evidence type="ECO:0000313" key="5">
    <source>
        <dbReference type="EMBL" id="ERK29017.1"/>
    </source>
</evidence>
<dbReference type="PANTHER" id="PTHR42756">
    <property type="entry name" value="TRANSCRIPTIONAL REGULATOR, MARR"/>
    <property type="match status" value="1"/>
</dbReference>